<sequence>MDNRDKNTVELDHIRDAQSEHEQQMLKRALMEMAGSRRPVIVQECGDIVHVCRDVGEVETLLRAYWKRSAAVR</sequence>
<evidence type="ECO:0000313" key="2">
    <source>
        <dbReference type="Proteomes" id="UP001251857"/>
    </source>
</evidence>
<evidence type="ECO:0000313" key="1">
    <source>
        <dbReference type="EMBL" id="MDT0634898.1"/>
    </source>
</evidence>
<protein>
    <submittedName>
        <fullName evidence="1">Uncharacterized protein</fullName>
    </submittedName>
</protein>
<dbReference type="EMBL" id="JAVRIB010000007">
    <property type="protein sequence ID" value="MDT0634898.1"/>
    <property type="molecule type" value="Genomic_DNA"/>
</dbReference>
<comment type="caution">
    <text evidence="1">The sequence shown here is derived from an EMBL/GenBank/DDBJ whole genome shotgun (WGS) entry which is preliminary data.</text>
</comment>
<gene>
    <name evidence="1" type="ORF">RM532_07985</name>
</gene>
<name>A0ABU3C045_9GAMM</name>
<dbReference type="Proteomes" id="UP001251857">
    <property type="component" value="Unassembled WGS sequence"/>
</dbReference>
<accession>A0ABU3C045</accession>
<organism evidence="1 2">
    <name type="scientific">Spectribacter hydrogenoxidans</name>
    <dbReference type="NCBI Taxonomy" id="3075608"/>
    <lineage>
        <taxon>Bacteria</taxon>
        <taxon>Pseudomonadati</taxon>
        <taxon>Pseudomonadota</taxon>
        <taxon>Gammaproteobacteria</taxon>
        <taxon>Salinisphaerales</taxon>
        <taxon>Salinisphaeraceae</taxon>
        <taxon>Spectribacter</taxon>
    </lineage>
</organism>
<keyword evidence="2" id="KW-1185">Reference proteome</keyword>
<proteinExistence type="predicted"/>
<reference evidence="1 2" key="1">
    <citation type="submission" date="2023-09" db="EMBL/GenBank/DDBJ databases">
        <authorList>
            <person name="Rey-Velasco X."/>
        </authorList>
    </citation>
    <scope>NUCLEOTIDE SEQUENCE [LARGE SCALE GENOMIC DNA]</scope>
    <source>
        <strain evidence="1 2">W335</strain>
    </source>
</reference>
<dbReference type="RefSeq" id="WP_311652722.1">
    <property type="nucleotide sequence ID" value="NZ_JAVRIB010000007.1"/>
</dbReference>